<comment type="subcellular location">
    <subcellularLocation>
        <location evidence="1">Cytoplasm</location>
    </subcellularLocation>
</comment>
<dbReference type="PANTHER" id="PTHR45774:SF8">
    <property type="match status" value="1"/>
</dbReference>
<dbReference type="Proteomes" id="UP000225706">
    <property type="component" value="Unassembled WGS sequence"/>
</dbReference>
<dbReference type="Pfam" id="PF08005">
    <property type="entry name" value="PHR"/>
    <property type="match status" value="1"/>
</dbReference>
<feature type="domain" description="BTB" evidence="4">
    <location>
        <begin position="78"/>
        <end position="152"/>
    </location>
</feature>
<protein>
    <submittedName>
        <fullName evidence="5">BTB/POZ domain-containing protein 6</fullName>
    </submittedName>
</protein>
<organism evidence="5 6">
    <name type="scientific">Stylophora pistillata</name>
    <name type="common">Smooth cauliflower coral</name>
    <dbReference type="NCBI Taxonomy" id="50429"/>
    <lineage>
        <taxon>Eukaryota</taxon>
        <taxon>Metazoa</taxon>
        <taxon>Cnidaria</taxon>
        <taxon>Anthozoa</taxon>
        <taxon>Hexacorallia</taxon>
        <taxon>Scleractinia</taxon>
        <taxon>Astrocoeniina</taxon>
        <taxon>Pocilloporidae</taxon>
        <taxon>Stylophora</taxon>
    </lineage>
</organism>
<dbReference type="InterPro" id="IPR011705">
    <property type="entry name" value="BACK"/>
</dbReference>
<evidence type="ECO:0000256" key="2">
    <source>
        <dbReference type="ARBA" id="ARBA00022490"/>
    </source>
</evidence>
<sequence length="505" mass="57790">MGDIRTEAFPTKKLDSRQDSELDRPVIESRLDSRMDYYASKLALRASLRYTGEDDQWQTSRSSLRERNEYMFNRELFSDVRFLVGRTEKTSIPAHRYILAISSPVFSSLFYAFGALQTEVTSREQVEISECEPESFLEMLRYMYYDEVQLTIDNAPEVLFLARKYLIPSLAEICTEFIASNLTVANALPVLDHCCLLGVSKGLEKQCWTIIDQHASEVAQDHQFVNIDHGTLTALLKRDTLVAKETVLFQAAVKWAGRECQRLSLPVTVENKREVLGDAFYSIRFPLMNMKEFTENVAQSSYLSHEEVANMYVGFNSNFQSCKVRFPTEPRGGFTRAEHRQEPVFRCTRFESTAVRPKWTAVTPQQSTVKFKVNQPISLTGVALYTPVMQSASSRFKIELRDCNDSMLTSHQADLDNRDDDSDTQDVIFSEGIKLQNDVIYSITVTSEEVLERFGEGQRSDIRCEGVDFEFFEESGDEEVTGQIPELLFQPFKEAPLSKAFAEDY</sequence>
<dbReference type="Pfam" id="PF07707">
    <property type="entry name" value="BACK"/>
    <property type="match status" value="1"/>
</dbReference>
<dbReference type="Gene3D" id="2.60.120.820">
    <property type="entry name" value="PHR domain"/>
    <property type="match status" value="1"/>
</dbReference>
<dbReference type="InterPro" id="IPR012983">
    <property type="entry name" value="PHR"/>
</dbReference>
<dbReference type="PANTHER" id="PTHR45774">
    <property type="entry name" value="BTB/POZ DOMAIN-CONTAINING"/>
    <property type="match status" value="1"/>
</dbReference>
<dbReference type="InterPro" id="IPR011333">
    <property type="entry name" value="SKP1/BTB/POZ_sf"/>
</dbReference>
<comment type="caution">
    <text evidence="5">The sequence shown here is derived from an EMBL/GenBank/DDBJ whole genome shotgun (WGS) entry which is preliminary data.</text>
</comment>
<keyword evidence="6" id="KW-1185">Reference proteome</keyword>
<dbReference type="SMART" id="SM00875">
    <property type="entry name" value="BACK"/>
    <property type="match status" value="1"/>
</dbReference>
<evidence type="ECO:0000313" key="6">
    <source>
        <dbReference type="Proteomes" id="UP000225706"/>
    </source>
</evidence>
<accession>A0A2B4SH53</accession>
<evidence type="ECO:0000256" key="1">
    <source>
        <dbReference type="ARBA" id="ARBA00004496"/>
    </source>
</evidence>
<evidence type="ECO:0000259" key="4">
    <source>
        <dbReference type="PROSITE" id="PS50097"/>
    </source>
</evidence>
<reference evidence="6" key="1">
    <citation type="journal article" date="2017" name="bioRxiv">
        <title>Comparative analysis of the genomes of Stylophora pistillata and Acropora digitifera provides evidence for extensive differences between species of corals.</title>
        <authorList>
            <person name="Voolstra C.R."/>
            <person name="Li Y."/>
            <person name="Liew Y.J."/>
            <person name="Baumgarten S."/>
            <person name="Zoccola D."/>
            <person name="Flot J.-F."/>
            <person name="Tambutte S."/>
            <person name="Allemand D."/>
            <person name="Aranda M."/>
        </authorList>
    </citation>
    <scope>NUCLEOTIDE SEQUENCE [LARGE SCALE GENOMIC DNA]</scope>
</reference>
<dbReference type="GO" id="GO:0005737">
    <property type="term" value="C:cytoplasm"/>
    <property type="evidence" value="ECO:0007669"/>
    <property type="project" value="UniProtKB-SubCell"/>
</dbReference>
<dbReference type="Gene3D" id="3.30.710.10">
    <property type="entry name" value="Potassium Channel Kv1.1, Chain A"/>
    <property type="match status" value="1"/>
</dbReference>
<feature type="region of interest" description="Disordered" evidence="3">
    <location>
        <begin position="1"/>
        <end position="21"/>
    </location>
</feature>
<dbReference type="InterPro" id="IPR038648">
    <property type="entry name" value="PHR_sf"/>
</dbReference>
<keyword evidence="2" id="KW-0963">Cytoplasm</keyword>
<dbReference type="PROSITE" id="PS50097">
    <property type="entry name" value="BTB"/>
    <property type="match status" value="1"/>
</dbReference>
<proteinExistence type="predicted"/>
<dbReference type="InterPro" id="IPR000210">
    <property type="entry name" value="BTB/POZ_dom"/>
</dbReference>
<name>A0A2B4SH53_STYPI</name>
<dbReference type="Pfam" id="PF00651">
    <property type="entry name" value="BTB"/>
    <property type="match status" value="1"/>
</dbReference>
<gene>
    <name evidence="5" type="primary">Btbd6</name>
    <name evidence="5" type="ORF">AWC38_SpisGene6030</name>
</gene>
<dbReference type="SMART" id="SM00225">
    <property type="entry name" value="BTB"/>
    <property type="match status" value="1"/>
</dbReference>
<dbReference type="Gene3D" id="1.25.40.420">
    <property type="match status" value="1"/>
</dbReference>
<evidence type="ECO:0000256" key="3">
    <source>
        <dbReference type="SAM" id="MobiDB-lite"/>
    </source>
</evidence>
<evidence type="ECO:0000313" key="5">
    <source>
        <dbReference type="EMBL" id="PFX29221.1"/>
    </source>
</evidence>
<dbReference type="AlphaFoldDB" id="A0A2B4SH53"/>
<dbReference type="SUPFAM" id="SSF54695">
    <property type="entry name" value="POZ domain"/>
    <property type="match status" value="1"/>
</dbReference>
<dbReference type="OrthoDB" id="636773at2759"/>
<dbReference type="EMBL" id="LSMT01000069">
    <property type="protein sequence ID" value="PFX29221.1"/>
    <property type="molecule type" value="Genomic_DNA"/>
</dbReference>